<evidence type="ECO:0000259" key="1">
    <source>
        <dbReference type="Pfam" id="PF02120"/>
    </source>
</evidence>
<sequence length="377" mass="41387">MLGNDLVGSIQSLVKTYSPPVLEVSDTLPDAPKFMPGEKVQAHVLAYLPNGRFQVDIKDQTLDLNLPRNTQPGDLIDLEVVESKGKLVLTFPSTNTKPEVPVEESQTPSQQVSLSNQGKMLSALSTDAQQQGMAKVHGQPLNPVLTGEHLEKLDSSQLSQQLQNKVETSGLFYESHQKEWVSGDRSLQALKQEPQAMLGKAIATESNEIAQQSGTLLKNDAVQANQNLSSSNQLANQTLSGQDQQMNTLDANQQIQQMVKQQLQVLDHRQFAWQGEVWHNQEMEWSVKDEGSPSAEEGDGRSWYSQLKLTLPQLGQMTISVSLTGNQVGVNFVSPNPDTVSKINQEKGRLLTQMDSAGLRLAQAQAKSDEVAPTDQQ</sequence>
<evidence type="ECO:0000313" key="3">
    <source>
        <dbReference type="Proteomes" id="UP001165395"/>
    </source>
</evidence>
<dbReference type="Pfam" id="PF02120">
    <property type="entry name" value="Flg_hook"/>
    <property type="match status" value="1"/>
</dbReference>
<dbReference type="EMBL" id="JAJBZT010000006">
    <property type="protein sequence ID" value="MCB6184227.1"/>
    <property type="molecule type" value="Genomic_DNA"/>
</dbReference>
<evidence type="ECO:0000313" key="2">
    <source>
        <dbReference type="EMBL" id="MCB6184227.1"/>
    </source>
</evidence>
<comment type="caution">
    <text evidence="2">The sequence shown here is derived from an EMBL/GenBank/DDBJ whole genome shotgun (WGS) entry which is preliminary data.</text>
</comment>
<dbReference type="Proteomes" id="UP001165395">
    <property type="component" value="Unassembled WGS sequence"/>
</dbReference>
<keyword evidence="2" id="KW-0969">Cilium</keyword>
<dbReference type="RefSeq" id="WP_227181039.1">
    <property type="nucleotide sequence ID" value="NZ_JAJBZT010000006.1"/>
</dbReference>
<organism evidence="2 3">
    <name type="scientific">Leeia speluncae</name>
    <dbReference type="NCBI Taxonomy" id="2884804"/>
    <lineage>
        <taxon>Bacteria</taxon>
        <taxon>Pseudomonadati</taxon>
        <taxon>Pseudomonadota</taxon>
        <taxon>Betaproteobacteria</taxon>
        <taxon>Neisseriales</taxon>
        <taxon>Leeiaceae</taxon>
        <taxon>Leeia</taxon>
    </lineage>
</organism>
<feature type="domain" description="Flagellar hook-length control protein-like C-terminal" evidence="1">
    <location>
        <begin position="299"/>
        <end position="368"/>
    </location>
</feature>
<proteinExistence type="predicted"/>
<name>A0ABS8D7X6_9NEIS</name>
<reference evidence="2" key="1">
    <citation type="submission" date="2021-10" db="EMBL/GenBank/DDBJ databases">
        <title>The complete genome sequence of Leeia sp. TBRC 13508.</title>
        <authorList>
            <person name="Charoenyingcharoen P."/>
            <person name="Yukphan P."/>
        </authorList>
    </citation>
    <scope>NUCLEOTIDE SEQUENCE</scope>
    <source>
        <strain evidence="2">TBRC 13508</strain>
    </source>
</reference>
<keyword evidence="2" id="KW-0966">Cell projection</keyword>
<keyword evidence="2" id="KW-0282">Flagellum</keyword>
<dbReference type="Gene3D" id="3.30.750.140">
    <property type="match status" value="1"/>
</dbReference>
<gene>
    <name evidence="2" type="ORF">LIN78_11795</name>
</gene>
<accession>A0ABS8D7X6</accession>
<keyword evidence="3" id="KW-1185">Reference proteome</keyword>
<dbReference type="InterPro" id="IPR021136">
    <property type="entry name" value="Flagellar_hook_control-like_C"/>
</dbReference>
<dbReference type="InterPro" id="IPR038610">
    <property type="entry name" value="FliK-like_C_sf"/>
</dbReference>
<protein>
    <submittedName>
        <fullName evidence="2">Flagellar hook-length control protein FliK</fullName>
    </submittedName>
</protein>